<reference evidence="2" key="1">
    <citation type="submission" date="2023-12" db="EMBL/GenBank/DDBJ databases">
        <title>Genome assembly of Anisodus tanguticus.</title>
        <authorList>
            <person name="Wang Y.-J."/>
        </authorList>
    </citation>
    <scope>NUCLEOTIDE SEQUENCE</scope>
    <source>
        <strain evidence="2">KB-2021</strain>
        <tissue evidence="2">Leaf</tissue>
    </source>
</reference>
<sequence>MEEKKELWDGGVEIKPQPRPRLPPNKTLHIVLRYEPLILRTVSYWSEVRMDESLPKIARKDGSQAIHTSIVERSIHTNIAKRAIYTSIAERVIHTRIDERSWHWKSKRSQFQILTKDATRKVNRGMCLNDHGLRTKELISPTKSYTIREQIALTRVQIHAVASG</sequence>
<name>A0AAE1RY54_9SOLA</name>
<organism evidence="2 3">
    <name type="scientific">Anisodus tanguticus</name>
    <dbReference type="NCBI Taxonomy" id="243964"/>
    <lineage>
        <taxon>Eukaryota</taxon>
        <taxon>Viridiplantae</taxon>
        <taxon>Streptophyta</taxon>
        <taxon>Embryophyta</taxon>
        <taxon>Tracheophyta</taxon>
        <taxon>Spermatophyta</taxon>
        <taxon>Magnoliopsida</taxon>
        <taxon>eudicotyledons</taxon>
        <taxon>Gunneridae</taxon>
        <taxon>Pentapetalae</taxon>
        <taxon>asterids</taxon>
        <taxon>lamiids</taxon>
        <taxon>Solanales</taxon>
        <taxon>Solanaceae</taxon>
        <taxon>Solanoideae</taxon>
        <taxon>Hyoscyameae</taxon>
        <taxon>Anisodus</taxon>
    </lineage>
</organism>
<feature type="region of interest" description="Disordered" evidence="1">
    <location>
        <begin position="1"/>
        <end position="20"/>
    </location>
</feature>
<evidence type="ECO:0000313" key="3">
    <source>
        <dbReference type="Proteomes" id="UP001291623"/>
    </source>
</evidence>
<keyword evidence="3" id="KW-1185">Reference proteome</keyword>
<gene>
    <name evidence="2" type="ORF">RND71_021451</name>
</gene>
<proteinExistence type="predicted"/>
<protein>
    <submittedName>
        <fullName evidence="2">Uncharacterized protein</fullName>
    </submittedName>
</protein>
<comment type="caution">
    <text evidence="2">The sequence shown here is derived from an EMBL/GenBank/DDBJ whole genome shotgun (WGS) entry which is preliminary data.</text>
</comment>
<evidence type="ECO:0000256" key="1">
    <source>
        <dbReference type="SAM" id="MobiDB-lite"/>
    </source>
</evidence>
<dbReference type="Proteomes" id="UP001291623">
    <property type="component" value="Unassembled WGS sequence"/>
</dbReference>
<evidence type="ECO:0000313" key="2">
    <source>
        <dbReference type="EMBL" id="KAK4359222.1"/>
    </source>
</evidence>
<dbReference type="AlphaFoldDB" id="A0AAE1RY54"/>
<accession>A0AAE1RY54</accession>
<dbReference type="EMBL" id="JAVYJV010000011">
    <property type="protein sequence ID" value="KAK4359222.1"/>
    <property type="molecule type" value="Genomic_DNA"/>
</dbReference>